<dbReference type="Gene3D" id="1.20.59.10">
    <property type="entry name" value="Chorismate mutase"/>
    <property type="match status" value="1"/>
</dbReference>
<dbReference type="PROSITE" id="PS51168">
    <property type="entry name" value="CHORISMATE_MUT_2"/>
    <property type="match status" value="1"/>
</dbReference>
<reference evidence="4" key="1">
    <citation type="submission" date="2020-08" db="EMBL/GenBank/DDBJ databases">
        <title>Sequencing the genomes of 1000 actinobacteria strains.</title>
        <authorList>
            <person name="Klenk H.-P."/>
        </authorList>
    </citation>
    <scope>NUCLEOTIDE SEQUENCE [LARGE SCALE GENOMIC DNA]</scope>
    <source>
        <strain evidence="4">DSM 27064</strain>
    </source>
</reference>
<dbReference type="SUPFAM" id="SSF48600">
    <property type="entry name" value="Chorismate mutase II"/>
    <property type="match status" value="1"/>
</dbReference>
<evidence type="ECO:0000256" key="2">
    <source>
        <dbReference type="SAM" id="MobiDB-lite"/>
    </source>
</evidence>
<evidence type="ECO:0000259" key="3">
    <source>
        <dbReference type="PROSITE" id="PS51168"/>
    </source>
</evidence>
<dbReference type="NCBIfam" id="TIGR01795">
    <property type="entry name" value="CM_mono_cladeE"/>
    <property type="match status" value="1"/>
</dbReference>
<dbReference type="GO" id="GO:0009697">
    <property type="term" value="P:salicylic acid biosynthetic process"/>
    <property type="evidence" value="ECO:0007669"/>
    <property type="project" value="TreeGrafter"/>
</dbReference>
<dbReference type="GO" id="GO:0046417">
    <property type="term" value="P:chorismate metabolic process"/>
    <property type="evidence" value="ECO:0007669"/>
    <property type="project" value="InterPro"/>
</dbReference>
<evidence type="ECO:0000256" key="1">
    <source>
        <dbReference type="ARBA" id="ARBA00023235"/>
    </source>
</evidence>
<dbReference type="PANTHER" id="PTHR38041">
    <property type="entry name" value="CHORISMATE MUTASE"/>
    <property type="match status" value="1"/>
</dbReference>
<keyword evidence="1" id="KW-0413">Isomerase</keyword>
<dbReference type="InterPro" id="IPR010951">
    <property type="entry name" value="CM_bact"/>
</dbReference>
<dbReference type="InterPro" id="IPR036979">
    <property type="entry name" value="CM_dom_sf"/>
</dbReference>
<dbReference type="EMBL" id="JACIFD010000014">
    <property type="protein sequence ID" value="MBB4072083.1"/>
    <property type="molecule type" value="Genomic_DNA"/>
</dbReference>
<feature type="region of interest" description="Disordered" evidence="2">
    <location>
        <begin position="1"/>
        <end position="46"/>
    </location>
</feature>
<feature type="domain" description="Chorismate mutase" evidence="3">
    <location>
        <begin position="44"/>
        <end position="135"/>
    </location>
</feature>
<protein>
    <submittedName>
        <fullName evidence="4">Monofunctional chorismate mutase</fullName>
    </submittedName>
</protein>
<dbReference type="InterPro" id="IPR036263">
    <property type="entry name" value="Chorismate_II_sf"/>
</dbReference>
<accession>A0A840DK58</accession>
<dbReference type="GO" id="GO:0004106">
    <property type="term" value="F:chorismate mutase activity"/>
    <property type="evidence" value="ECO:0007669"/>
    <property type="project" value="InterPro"/>
</dbReference>
<comment type="caution">
    <text evidence="4">The sequence shown here is derived from an EMBL/GenBank/DDBJ whole genome shotgun (WGS) entry which is preliminary data.</text>
</comment>
<dbReference type="AlphaFoldDB" id="A0A840DK58"/>
<dbReference type="Proteomes" id="UP000571183">
    <property type="component" value="Unassembled WGS sequence"/>
</dbReference>
<evidence type="ECO:0000313" key="4">
    <source>
        <dbReference type="EMBL" id="MBB4072083.1"/>
    </source>
</evidence>
<proteinExistence type="predicted"/>
<gene>
    <name evidence="4" type="ORF">F5897_001406</name>
</gene>
<feature type="compositionally biased region" description="Low complexity" evidence="2">
    <location>
        <begin position="1"/>
        <end position="35"/>
    </location>
</feature>
<organism evidence="4 5">
    <name type="scientific">Canibacter oris</name>
    <dbReference type="NCBI Taxonomy" id="1365628"/>
    <lineage>
        <taxon>Bacteria</taxon>
        <taxon>Bacillati</taxon>
        <taxon>Actinomycetota</taxon>
        <taxon>Actinomycetes</taxon>
        <taxon>Micrococcales</taxon>
        <taxon>Microbacteriaceae</taxon>
        <taxon>Canibacter</taxon>
    </lineage>
</organism>
<evidence type="ECO:0000313" key="5">
    <source>
        <dbReference type="Proteomes" id="UP000571183"/>
    </source>
</evidence>
<dbReference type="SMART" id="SM00830">
    <property type="entry name" value="CM_2"/>
    <property type="match status" value="1"/>
</dbReference>
<name>A0A840DK58_9MICO</name>
<dbReference type="Pfam" id="PF01817">
    <property type="entry name" value="CM_2"/>
    <property type="match status" value="1"/>
</dbReference>
<dbReference type="InterPro" id="IPR051331">
    <property type="entry name" value="Chorismate_mutase-related"/>
</dbReference>
<sequence>MVDRAAAQQPAGAAAEPSPGQTTAPTAGAPASASQPPTPQPPQPEAVQQLLRLRASIDNIDAALIHLLAERFKCTQAVGQLKAEHNLSPSDPQREARQIERLKQLAADAHLNPEFAEKWFNFVVAEVIQHHRQIAAQDQQV</sequence>
<keyword evidence="5" id="KW-1185">Reference proteome</keyword>
<dbReference type="PANTHER" id="PTHR38041:SF1">
    <property type="entry name" value="CHORISMATE MUTASE"/>
    <property type="match status" value="1"/>
</dbReference>
<dbReference type="InterPro" id="IPR002701">
    <property type="entry name" value="CM_II_prokaryot"/>
</dbReference>
<dbReference type="NCBIfam" id="NF006691">
    <property type="entry name" value="PRK09239.1"/>
    <property type="match status" value="1"/>
</dbReference>